<dbReference type="PANTHER" id="PTHR43819:SF1">
    <property type="entry name" value="ARCHAEAL-TYPE GLUTAMATE SYNTHASE [NADPH]"/>
    <property type="match status" value="1"/>
</dbReference>
<feature type="domain" description="Glutamate synthase" evidence="3">
    <location>
        <begin position="98"/>
        <end position="412"/>
    </location>
</feature>
<dbReference type="Pfam" id="PF01645">
    <property type="entry name" value="Glu_synthase"/>
    <property type="match status" value="1"/>
</dbReference>
<dbReference type="AlphaFoldDB" id="A0A239BEY9"/>
<protein>
    <submittedName>
        <fullName evidence="4">Glutamate synthase conserved region-containing protein</fullName>
    </submittedName>
</protein>
<dbReference type="RefSeq" id="WP_089281696.1">
    <property type="nucleotide sequence ID" value="NZ_FZOJ01000003.1"/>
</dbReference>
<evidence type="ECO:0000256" key="1">
    <source>
        <dbReference type="ARBA" id="ARBA00009716"/>
    </source>
</evidence>
<dbReference type="GO" id="GO:0006537">
    <property type="term" value="P:glutamate biosynthetic process"/>
    <property type="evidence" value="ECO:0007669"/>
    <property type="project" value="InterPro"/>
</dbReference>
<dbReference type="Proteomes" id="UP000198304">
    <property type="component" value="Unassembled WGS sequence"/>
</dbReference>
<proteinExistence type="inferred from homology"/>
<sequence>MLSWLAMKMMDPMMDDVLIKMLTEDYPDNPFVMTTIGQKLTPMAIVEAGIRAELGTELMRPIGSPVVLSPWEKILLSGKQLFQFPTQDLNQIDTKTMIGPNATKPLQLDIPIMITGMSYGGSLSLQMKMALAKGASMAGTSSNTGESAVTNEERDNAKYLIGQYHRGGWLNTQEQLERLDAIEVQFGQGAFGGAVESTAKANTIGEHLRMTWHLKEGEDGIISSRFPNVSTPQDVVNLIANLKDQYEVPIGIKIAGSDYIEQEMEVIAQTNADYIVIDGAEGGTAVAPPTLEDHMGLPTLHTLSRTVDWLVENNARNRFSLIAGGGLKTPGHFLKAIALGADAVYIGSIALMAALQSQMTIALPQAPAPQLALYIGKLNDKLDIDKAALHLANFLKSSVAEMKLAVQATGKNAIKELDRNDLVTVDRDLAEFLKIRYAASPRK</sequence>
<name>A0A239BEY9_9FIRM</name>
<evidence type="ECO:0000313" key="4">
    <source>
        <dbReference type="EMBL" id="SNS06386.1"/>
    </source>
</evidence>
<organism evidence="4 5">
    <name type="scientific">Anaerovirgula multivorans</name>
    <dbReference type="NCBI Taxonomy" id="312168"/>
    <lineage>
        <taxon>Bacteria</taxon>
        <taxon>Bacillati</taxon>
        <taxon>Bacillota</taxon>
        <taxon>Clostridia</taxon>
        <taxon>Peptostreptococcales</taxon>
        <taxon>Natronincolaceae</taxon>
        <taxon>Anaerovirgula</taxon>
    </lineage>
</organism>
<dbReference type="EMBL" id="FZOJ01000003">
    <property type="protein sequence ID" value="SNS06386.1"/>
    <property type="molecule type" value="Genomic_DNA"/>
</dbReference>
<evidence type="ECO:0000259" key="3">
    <source>
        <dbReference type="Pfam" id="PF01645"/>
    </source>
</evidence>
<dbReference type="InterPro" id="IPR002932">
    <property type="entry name" value="Glu_synthdom"/>
</dbReference>
<comment type="similarity">
    <text evidence="1 2">Belongs to the glutamate synthase family.</text>
</comment>
<dbReference type="Gene3D" id="3.20.20.70">
    <property type="entry name" value="Aldolase class I"/>
    <property type="match status" value="1"/>
</dbReference>
<accession>A0A239BEY9</accession>
<reference evidence="4 5" key="1">
    <citation type="submission" date="2017-06" db="EMBL/GenBank/DDBJ databases">
        <authorList>
            <person name="Kim H.J."/>
            <person name="Triplett B.A."/>
        </authorList>
    </citation>
    <scope>NUCLEOTIDE SEQUENCE [LARGE SCALE GENOMIC DNA]</scope>
    <source>
        <strain evidence="4 5">SCA</strain>
    </source>
</reference>
<evidence type="ECO:0000256" key="2">
    <source>
        <dbReference type="PIRNR" id="PIRNR006429"/>
    </source>
</evidence>
<dbReference type="GO" id="GO:0015930">
    <property type="term" value="F:glutamate synthase activity"/>
    <property type="evidence" value="ECO:0007669"/>
    <property type="project" value="InterPro"/>
</dbReference>
<keyword evidence="5" id="KW-1185">Reference proteome</keyword>
<dbReference type="InterPro" id="IPR013785">
    <property type="entry name" value="Aldolase_TIM"/>
</dbReference>
<dbReference type="PANTHER" id="PTHR43819">
    <property type="entry name" value="ARCHAEAL-TYPE GLUTAMATE SYNTHASE [NADPH]"/>
    <property type="match status" value="1"/>
</dbReference>
<gene>
    <name evidence="4" type="ORF">SAMN05446037_1003219</name>
</gene>
<dbReference type="InterPro" id="IPR024188">
    <property type="entry name" value="GltB"/>
</dbReference>
<dbReference type="CDD" id="cd02808">
    <property type="entry name" value="GltS_FMN"/>
    <property type="match status" value="1"/>
</dbReference>
<dbReference type="SUPFAM" id="SSF51395">
    <property type="entry name" value="FMN-linked oxidoreductases"/>
    <property type="match status" value="1"/>
</dbReference>
<evidence type="ECO:0000313" key="5">
    <source>
        <dbReference type="Proteomes" id="UP000198304"/>
    </source>
</evidence>
<dbReference type="PIRSF" id="PIRSF006429">
    <property type="entry name" value="GOGAT_lg_2"/>
    <property type="match status" value="1"/>
</dbReference>
<dbReference type="OrthoDB" id="9758182at2"/>